<dbReference type="InterPro" id="IPR021109">
    <property type="entry name" value="Peptidase_aspartic_dom_sf"/>
</dbReference>
<gene>
    <name evidence="2" type="ORF">Sangu_0978100</name>
</gene>
<dbReference type="SUPFAM" id="SSF50630">
    <property type="entry name" value="Acid proteases"/>
    <property type="match status" value="1"/>
</dbReference>
<name>A0AAW2PE77_9LAMI</name>
<dbReference type="Gene3D" id="2.40.70.10">
    <property type="entry name" value="Acid Proteases"/>
    <property type="match status" value="1"/>
</dbReference>
<reference evidence="2" key="2">
    <citation type="journal article" date="2024" name="Plant">
        <title>Genomic evolution and insights into agronomic trait innovations of Sesamum species.</title>
        <authorList>
            <person name="Miao H."/>
            <person name="Wang L."/>
            <person name="Qu L."/>
            <person name="Liu H."/>
            <person name="Sun Y."/>
            <person name="Le M."/>
            <person name="Wang Q."/>
            <person name="Wei S."/>
            <person name="Zheng Y."/>
            <person name="Lin W."/>
            <person name="Duan Y."/>
            <person name="Cao H."/>
            <person name="Xiong S."/>
            <person name="Wang X."/>
            <person name="Wei L."/>
            <person name="Li C."/>
            <person name="Ma Q."/>
            <person name="Ju M."/>
            <person name="Zhao R."/>
            <person name="Li G."/>
            <person name="Mu C."/>
            <person name="Tian Q."/>
            <person name="Mei H."/>
            <person name="Zhang T."/>
            <person name="Gao T."/>
            <person name="Zhang H."/>
        </authorList>
    </citation>
    <scope>NUCLEOTIDE SEQUENCE</scope>
    <source>
        <strain evidence="2">G01</strain>
    </source>
</reference>
<feature type="region of interest" description="Disordered" evidence="1">
    <location>
        <begin position="141"/>
        <end position="171"/>
    </location>
</feature>
<dbReference type="EMBL" id="JACGWK010000005">
    <property type="protein sequence ID" value="KAL0353968.1"/>
    <property type="molecule type" value="Genomic_DNA"/>
</dbReference>
<proteinExistence type="predicted"/>
<sequence>MGAMQIEALQVQFRGCGETHQKGLMIVACRINGKKMKALVDTGTTNNFVYDRVVHRLGLDVKPWDNQVKAVNSQSRASKRGCQHESVGSWSGQRNFIAVGLGYFDAILDNDFFVTADMIILPRFGGIFISGRNKPIFVKGEYDGGTTTRKKSEMTEARPSNASSSNKGAHSPRLADFSYIAKMQEEMHKRWTKAQQICGAELETFTCGVFLKRERKCEVRYSDSIRDGKQTLVQSTSEVKENKTAASTRTSTSVGGGGLYDLKVE</sequence>
<organism evidence="2">
    <name type="scientific">Sesamum angustifolium</name>
    <dbReference type="NCBI Taxonomy" id="2727405"/>
    <lineage>
        <taxon>Eukaryota</taxon>
        <taxon>Viridiplantae</taxon>
        <taxon>Streptophyta</taxon>
        <taxon>Embryophyta</taxon>
        <taxon>Tracheophyta</taxon>
        <taxon>Spermatophyta</taxon>
        <taxon>Magnoliopsida</taxon>
        <taxon>eudicotyledons</taxon>
        <taxon>Gunneridae</taxon>
        <taxon>Pentapetalae</taxon>
        <taxon>asterids</taxon>
        <taxon>lamiids</taxon>
        <taxon>Lamiales</taxon>
        <taxon>Pedaliaceae</taxon>
        <taxon>Sesamum</taxon>
    </lineage>
</organism>
<feature type="compositionally biased region" description="Polar residues" evidence="1">
    <location>
        <begin position="158"/>
        <end position="168"/>
    </location>
</feature>
<protein>
    <submittedName>
        <fullName evidence="2">Uncharacterized protein</fullName>
    </submittedName>
</protein>
<accession>A0AAW2PE77</accession>
<dbReference type="AlphaFoldDB" id="A0AAW2PE77"/>
<evidence type="ECO:0000313" key="2">
    <source>
        <dbReference type="EMBL" id="KAL0353968.1"/>
    </source>
</evidence>
<dbReference type="CDD" id="cd00303">
    <property type="entry name" value="retropepsin_like"/>
    <property type="match status" value="1"/>
</dbReference>
<evidence type="ECO:0000256" key="1">
    <source>
        <dbReference type="SAM" id="MobiDB-lite"/>
    </source>
</evidence>
<comment type="caution">
    <text evidence="2">The sequence shown here is derived from an EMBL/GenBank/DDBJ whole genome shotgun (WGS) entry which is preliminary data.</text>
</comment>
<reference evidence="2" key="1">
    <citation type="submission" date="2020-06" db="EMBL/GenBank/DDBJ databases">
        <authorList>
            <person name="Li T."/>
            <person name="Hu X."/>
            <person name="Zhang T."/>
            <person name="Song X."/>
            <person name="Zhang H."/>
            <person name="Dai N."/>
            <person name="Sheng W."/>
            <person name="Hou X."/>
            <person name="Wei L."/>
        </authorList>
    </citation>
    <scope>NUCLEOTIDE SEQUENCE</scope>
    <source>
        <strain evidence="2">G01</strain>
        <tissue evidence="2">Leaf</tissue>
    </source>
</reference>
<dbReference type="Pfam" id="PF13650">
    <property type="entry name" value="Asp_protease_2"/>
    <property type="match status" value="1"/>
</dbReference>